<evidence type="ECO:0008006" key="4">
    <source>
        <dbReference type="Google" id="ProtNLM"/>
    </source>
</evidence>
<feature type="transmembrane region" description="Helical" evidence="1">
    <location>
        <begin position="334"/>
        <end position="353"/>
    </location>
</feature>
<dbReference type="Proteomes" id="UP000186165">
    <property type="component" value="Chromosome"/>
</dbReference>
<name>A0A1J1AAE1_9EURY</name>
<feature type="transmembrane region" description="Helical" evidence="1">
    <location>
        <begin position="493"/>
        <end position="513"/>
    </location>
</feature>
<feature type="transmembrane region" description="Helical" evidence="1">
    <location>
        <begin position="124"/>
        <end position="144"/>
    </location>
</feature>
<feature type="transmembrane region" description="Helical" evidence="1">
    <location>
        <begin position="67"/>
        <end position="89"/>
    </location>
</feature>
<feature type="transmembrane region" description="Helical" evidence="1">
    <location>
        <begin position="278"/>
        <end position="296"/>
    </location>
</feature>
<dbReference type="OrthoDB" id="110868at2157"/>
<evidence type="ECO:0000256" key="1">
    <source>
        <dbReference type="SAM" id="Phobius"/>
    </source>
</evidence>
<organism evidence="2 3">
    <name type="scientific">Halodesulfurarchaeum formicicum</name>
    <dbReference type="NCBI Taxonomy" id="1873524"/>
    <lineage>
        <taxon>Archaea</taxon>
        <taxon>Methanobacteriati</taxon>
        <taxon>Methanobacteriota</taxon>
        <taxon>Stenosarchaea group</taxon>
        <taxon>Halobacteria</taxon>
        <taxon>Halobacteriales</taxon>
        <taxon>Halobacteriaceae</taxon>
        <taxon>Halodesulfurarchaeum</taxon>
    </lineage>
</organism>
<feature type="transmembrane region" description="Helical" evidence="1">
    <location>
        <begin position="181"/>
        <end position="198"/>
    </location>
</feature>
<keyword evidence="1" id="KW-0812">Transmembrane</keyword>
<keyword evidence="1" id="KW-0472">Membrane</keyword>
<feature type="transmembrane region" description="Helical" evidence="1">
    <location>
        <begin position="37"/>
        <end position="55"/>
    </location>
</feature>
<accession>A0A1J1AAE1</accession>
<keyword evidence="1" id="KW-1133">Transmembrane helix</keyword>
<feature type="transmembrane region" description="Helical" evidence="1">
    <location>
        <begin position="440"/>
        <end position="461"/>
    </location>
</feature>
<feature type="transmembrane region" description="Helical" evidence="1">
    <location>
        <begin position="410"/>
        <end position="428"/>
    </location>
</feature>
<dbReference type="RefSeq" id="WP_148661796.1">
    <property type="nucleotide sequence ID" value="NZ_CP016804.1"/>
</dbReference>
<feature type="transmembrane region" description="Helical" evidence="1">
    <location>
        <begin position="302"/>
        <end position="322"/>
    </location>
</feature>
<dbReference type="GeneID" id="30417173"/>
<dbReference type="EMBL" id="CP016804">
    <property type="protein sequence ID" value="APE95110.1"/>
    <property type="molecule type" value="Genomic_DNA"/>
</dbReference>
<proteinExistence type="predicted"/>
<evidence type="ECO:0000313" key="2">
    <source>
        <dbReference type="EMBL" id="APE95110.1"/>
    </source>
</evidence>
<feature type="transmembrane region" description="Helical" evidence="1">
    <location>
        <begin position="467"/>
        <end position="486"/>
    </location>
</feature>
<evidence type="ECO:0000313" key="3">
    <source>
        <dbReference type="Proteomes" id="UP000186165"/>
    </source>
</evidence>
<reference evidence="3" key="1">
    <citation type="submission" date="2016-08" db="EMBL/GenBank/DDBJ databases">
        <title>Discovery of first anaerobic lithoheterotrophic haloarchae widely represented in hypersaline habitats.</title>
        <authorList>
            <person name="Sorokin D.Y."/>
            <person name="Kublanov I.V."/>
            <person name="Roman P."/>
            <person name="Sinninghe Damste J.S."/>
            <person name="Golyshin P.N."/>
            <person name="Rojo D."/>
            <person name="Ciordia S."/>
            <person name="Mena Md.C."/>
            <person name="Ferrer M."/>
            <person name="Smedile F."/>
            <person name="Messina E."/>
            <person name="La Cono V."/>
            <person name="Yakimov M.M."/>
        </authorList>
    </citation>
    <scope>NUCLEOTIDE SEQUENCE [LARGE SCALE GENOMIC DNA]</scope>
    <source>
        <strain evidence="3">HSR6</strain>
    </source>
</reference>
<feature type="transmembrane region" description="Helical" evidence="1">
    <location>
        <begin position="12"/>
        <end position="31"/>
    </location>
</feature>
<feature type="transmembrane region" description="Helical" evidence="1">
    <location>
        <begin position="249"/>
        <end position="271"/>
    </location>
</feature>
<keyword evidence="3" id="KW-1185">Reference proteome</keyword>
<dbReference type="AlphaFoldDB" id="A0A1J1AAE1"/>
<sequence length="641" mass="67314">MHSRRSLTNDLDVLLAKLGVLAAVLLLGLRLFASQPFLLVIPLSIGMGSGLYLLAGHERAAEMSWLALPRFVAGYLPSVVMLGLVALVVATRLVGTRTVPIYLLIAGIGTLIFGQILFLDEGGVAPGVILFEILAAAVVIRLSALFVTPGYVGVDIWTHALVFVDGIVAQGSLASIAETKYLMAPIYHAIGAIGTLVFGGVREGIYLTLGLLVPLSAVFVYSTGKLLVPARWALLATALYAFADQFIRWGIHIIPTSLGLVFFLAVVYLVARMFYADAEPWAVVLALGASLAVVFTHQVATAITLVFLAVAAFAAVVLGLFARDGQVTHRTRKAVALVGIFVVTTTATLVSWANTPFAGGQSFLGRELVVITSALTEDAALLNLASGGDAGAGGAAGASAYAWLIPYVELFGFGLLLAAAVLGGLWLLRRNPNPDLSLTFVLAAATLFVLVYGLSLFGIRALLPGRWIAFLFAPMALLAAAGFLGLSRSNARTLVVIAFVVLAVGYPASMVVAEKATLDSPAFSDQHARFAYTAPEISAAQTGVEIRPPAEHGVIRTDHPYDKVFRVIGGYEDGSLILGPDGPVGADTTAARDYQLQGPVSFESPEEGTIGDPATVCPDGWNRVYTNDQVCLCTDSTGGAE</sequence>
<gene>
    <name evidence="2" type="ORF">HSR6_0650</name>
</gene>
<feature type="transmembrane region" description="Helical" evidence="1">
    <location>
        <begin position="204"/>
        <end position="221"/>
    </location>
</feature>
<feature type="transmembrane region" description="Helical" evidence="1">
    <location>
        <begin position="101"/>
        <end position="119"/>
    </location>
</feature>
<dbReference type="KEGG" id="hhsr:HSR6_0650"/>
<protein>
    <recommendedName>
        <fullName evidence="4">Glycosyltransferase RgtA/B/C/D-like domain-containing protein</fullName>
    </recommendedName>
</protein>